<dbReference type="SMART" id="SM00535">
    <property type="entry name" value="RIBOc"/>
    <property type="match status" value="1"/>
</dbReference>
<dbReference type="GO" id="GO:0005737">
    <property type="term" value="C:cytoplasm"/>
    <property type="evidence" value="ECO:0007669"/>
    <property type="project" value="UniProtKB-SubCell"/>
</dbReference>
<keyword evidence="2 4" id="KW-0255">Endonuclease</keyword>
<sequence>MNFKRYQFLRATAIEKLKGTIEHEGNTTANAEDSLMLAYIGDAVYSLFVRERMTEAGIMKVQVLHNLVTDFICAKAQAKVLQAWDTEQVLTDVEQQVAKRARNSQVHVPKSATVQEYRASTAFEAVLGYLYRTNQTERLQTLMGQAFQYTLNSMK</sequence>
<dbReference type="GO" id="GO:0019843">
    <property type="term" value="F:rRNA binding"/>
    <property type="evidence" value="ECO:0007669"/>
    <property type="project" value="UniProtKB-UniRule"/>
</dbReference>
<keyword evidence="3 4" id="KW-0378">Hydrolase</keyword>
<comment type="subunit">
    <text evidence="4">Homodimer.</text>
</comment>
<accession>A0A380NJS0</accession>
<dbReference type="PANTHER" id="PTHR34276">
    <property type="entry name" value="MINI-RIBONUCLEASE 3"/>
    <property type="match status" value="1"/>
</dbReference>
<name>A0A380NJS0_9FIRM</name>
<proteinExistence type="inferred from homology"/>
<dbReference type="EC" id="3.1.26.-" evidence="4"/>
<dbReference type="SUPFAM" id="SSF69065">
    <property type="entry name" value="RNase III domain-like"/>
    <property type="match status" value="1"/>
</dbReference>
<keyword evidence="1 4" id="KW-0540">Nuclease</keyword>
<dbReference type="InterPro" id="IPR000999">
    <property type="entry name" value="RNase_III_dom"/>
</dbReference>
<comment type="similarity">
    <text evidence="4">Belongs to the MrnC RNase family.</text>
</comment>
<keyword evidence="4" id="KW-0694">RNA-binding</keyword>
<comment type="function">
    <text evidence="4">Involved in correct processing of both the 5' and 3' ends of 23S rRNA precursor. Processes 30S rRNA precursor transcript even in absence of ribonuclease 3 (Rnc); Rnc processes 30S rRNA into smaller rRNA precursors.</text>
</comment>
<reference evidence="6 7" key="1">
    <citation type="submission" date="2018-06" db="EMBL/GenBank/DDBJ databases">
        <authorList>
            <consortium name="Pathogen Informatics"/>
            <person name="Doyle S."/>
        </authorList>
    </citation>
    <scope>NUCLEOTIDE SEQUENCE [LARGE SCALE GENOMIC DNA]</scope>
    <source>
        <strain evidence="6 7">NCTC12020</strain>
    </source>
</reference>
<gene>
    <name evidence="4 6" type="primary">mrnC</name>
    <name evidence="6" type="ORF">NCTC12020_00575</name>
</gene>
<organism evidence="6 7">
    <name type="scientific">Veillonella criceti</name>
    <dbReference type="NCBI Taxonomy" id="103891"/>
    <lineage>
        <taxon>Bacteria</taxon>
        <taxon>Bacillati</taxon>
        <taxon>Bacillota</taxon>
        <taxon>Negativicutes</taxon>
        <taxon>Veillonellales</taxon>
        <taxon>Veillonellaceae</taxon>
        <taxon>Veillonella</taxon>
    </lineage>
</organism>
<dbReference type="PANTHER" id="PTHR34276:SF1">
    <property type="entry name" value="MINI-RIBONUCLEASE 3"/>
    <property type="match status" value="1"/>
</dbReference>
<evidence type="ECO:0000256" key="3">
    <source>
        <dbReference type="ARBA" id="ARBA00022801"/>
    </source>
</evidence>
<dbReference type="OrthoDB" id="46571at2"/>
<comment type="subcellular location">
    <subcellularLocation>
        <location evidence="4">Cytoplasm</location>
    </subcellularLocation>
</comment>
<dbReference type="GO" id="GO:0004525">
    <property type="term" value="F:ribonuclease III activity"/>
    <property type="evidence" value="ECO:0007669"/>
    <property type="project" value="InterPro"/>
</dbReference>
<evidence type="ECO:0000313" key="6">
    <source>
        <dbReference type="EMBL" id="SUP41453.1"/>
    </source>
</evidence>
<dbReference type="InterPro" id="IPR036389">
    <property type="entry name" value="RNase_III_sf"/>
</dbReference>
<dbReference type="InterPro" id="IPR008226">
    <property type="entry name" value="Mini3_fam"/>
</dbReference>
<dbReference type="GO" id="GO:0006364">
    <property type="term" value="P:rRNA processing"/>
    <property type="evidence" value="ECO:0007669"/>
    <property type="project" value="UniProtKB-UniRule"/>
</dbReference>
<dbReference type="Gene3D" id="1.10.1520.10">
    <property type="entry name" value="Ribonuclease III domain"/>
    <property type="match status" value="1"/>
</dbReference>
<dbReference type="RefSeq" id="WP_115309813.1">
    <property type="nucleotide sequence ID" value="NZ_UHIO01000001.1"/>
</dbReference>
<dbReference type="EMBL" id="UHIO01000001">
    <property type="protein sequence ID" value="SUP41453.1"/>
    <property type="molecule type" value="Genomic_DNA"/>
</dbReference>
<evidence type="ECO:0000259" key="5">
    <source>
        <dbReference type="SMART" id="SM00535"/>
    </source>
</evidence>
<evidence type="ECO:0000256" key="1">
    <source>
        <dbReference type="ARBA" id="ARBA00022722"/>
    </source>
</evidence>
<keyword evidence="4" id="KW-0690">Ribosome biogenesis</keyword>
<protein>
    <recommendedName>
        <fullName evidence="4">Mini-ribonuclease 3</fullName>
        <shortName evidence="4">Mini-3</shortName>
        <shortName evidence="4">Mini-RNase 3</shortName>
        <ecNumber evidence="4">3.1.26.-</ecNumber>
    </recommendedName>
    <alternativeName>
        <fullName evidence="4">Mini-RNase III</fullName>
        <shortName evidence="4">Mini-III</shortName>
    </alternativeName>
</protein>
<feature type="domain" description="RNase III" evidence="5">
    <location>
        <begin position="20"/>
        <end position="154"/>
    </location>
</feature>
<keyword evidence="4" id="KW-0963">Cytoplasm</keyword>
<keyword evidence="7" id="KW-1185">Reference proteome</keyword>
<keyword evidence="4" id="KW-0699">rRNA-binding</keyword>
<evidence type="ECO:0000313" key="7">
    <source>
        <dbReference type="Proteomes" id="UP000255367"/>
    </source>
</evidence>
<dbReference type="Proteomes" id="UP000255367">
    <property type="component" value="Unassembled WGS sequence"/>
</dbReference>
<feature type="active site" evidence="4">
    <location>
        <position position="42"/>
    </location>
</feature>
<comment type="cofactor">
    <cofactor evidence="4">
        <name>Mg(2+)</name>
        <dbReference type="ChEBI" id="CHEBI:18420"/>
    </cofactor>
</comment>
<evidence type="ECO:0000256" key="2">
    <source>
        <dbReference type="ARBA" id="ARBA00022759"/>
    </source>
</evidence>
<dbReference type="HAMAP" id="MF_01468">
    <property type="entry name" value="RNase_Mini_III"/>
    <property type="match status" value="1"/>
</dbReference>
<evidence type="ECO:0000256" key="4">
    <source>
        <dbReference type="HAMAP-Rule" id="MF_01468"/>
    </source>
</evidence>
<dbReference type="Pfam" id="PF00636">
    <property type="entry name" value="Ribonuclease_3"/>
    <property type="match status" value="1"/>
</dbReference>
<dbReference type="AlphaFoldDB" id="A0A380NJS0"/>
<keyword evidence="4" id="KW-0460">Magnesium</keyword>
<keyword evidence="4" id="KW-0698">rRNA processing</keyword>